<protein>
    <recommendedName>
        <fullName evidence="1">Nucleotide-diphospho-sugar transferase domain-containing protein</fullName>
    </recommendedName>
</protein>
<evidence type="ECO:0000259" key="1">
    <source>
        <dbReference type="Pfam" id="PF03407"/>
    </source>
</evidence>
<organism evidence="2 3">
    <name type="scientific">Edaphochlamys debaryana</name>
    <dbReference type="NCBI Taxonomy" id="47281"/>
    <lineage>
        <taxon>Eukaryota</taxon>
        <taxon>Viridiplantae</taxon>
        <taxon>Chlorophyta</taxon>
        <taxon>core chlorophytes</taxon>
        <taxon>Chlorophyceae</taxon>
        <taxon>CS clade</taxon>
        <taxon>Chlamydomonadales</taxon>
        <taxon>Chlamydomonadales incertae sedis</taxon>
        <taxon>Edaphochlamys</taxon>
    </lineage>
</organism>
<dbReference type="GO" id="GO:0005794">
    <property type="term" value="C:Golgi apparatus"/>
    <property type="evidence" value="ECO:0007669"/>
    <property type="project" value="TreeGrafter"/>
</dbReference>
<evidence type="ECO:0000313" key="2">
    <source>
        <dbReference type="EMBL" id="KAG2489071.1"/>
    </source>
</evidence>
<comment type="caution">
    <text evidence="2">The sequence shown here is derived from an EMBL/GenBank/DDBJ whole genome shotgun (WGS) entry which is preliminary data.</text>
</comment>
<dbReference type="GO" id="GO:0016757">
    <property type="term" value="F:glycosyltransferase activity"/>
    <property type="evidence" value="ECO:0007669"/>
    <property type="project" value="TreeGrafter"/>
</dbReference>
<dbReference type="Proteomes" id="UP000612055">
    <property type="component" value="Unassembled WGS sequence"/>
</dbReference>
<reference evidence="2" key="1">
    <citation type="journal article" date="2020" name="bioRxiv">
        <title>Comparative genomics of Chlamydomonas.</title>
        <authorList>
            <person name="Craig R.J."/>
            <person name="Hasan A.R."/>
            <person name="Ness R.W."/>
            <person name="Keightley P.D."/>
        </authorList>
    </citation>
    <scope>NUCLEOTIDE SEQUENCE</scope>
    <source>
        <strain evidence="2">CCAP 11/70</strain>
    </source>
</reference>
<name>A0A836BTZ5_9CHLO</name>
<dbReference type="AlphaFoldDB" id="A0A836BTZ5"/>
<sequence length="322" mass="36319">MEAVQRAKLPVMDAFGTKRDVILMTLTSEHALEKMFDVFLMSLMNVTFTRKDGTKSDLAKHLVVSVMNDDSMPKCQGLAQKYGSQFVRYGDSAFSLGNFNLFTDEFYGIGFVKIATILDGVTAGVDVLFLDADQVFFRNPLPYLLARETDVMVSGDCHHHGDETPEERFPPINNNIGFVYFRHTPMVARAVMNWGYWMTEILRSGGKPWDQNTFAGAMEHVSTDVTRRHLSLAMLRPELFPYMCMGHCGCDLRGVPYFTVGKIPGKDGNGNCERVLMEGWYAYHMPCSGDMNDKARLMAEYSEMYQRVVGPINSRSAPFQAL</sequence>
<gene>
    <name evidence="2" type="ORF">HYH03_012507</name>
</gene>
<dbReference type="InterPro" id="IPR005069">
    <property type="entry name" value="Nucl-diP-sugar_transferase"/>
</dbReference>
<dbReference type="OrthoDB" id="523104at2759"/>
<feature type="domain" description="Nucleotide-diphospho-sugar transferase" evidence="1">
    <location>
        <begin position="59"/>
        <end position="244"/>
    </location>
</feature>
<dbReference type="PANTHER" id="PTHR47032:SF1">
    <property type="entry name" value="UDP-D-XYLOSE:L-FUCOSE ALPHA-1,3-D-XYLOSYLTRANSFERASE-RELATED"/>
    <property type="match status" value="1"/>
</dbReference>
<evidence type="ECO:0000313" key="3">
    <source>
        <dbReference type="Proteomes" id="UP000612055"/>
    </source>
</evidence>
<keyword evidence="3" id="KW-1185">Reference proteome</keyword>
<dbReference type="InterPro" id="IPR052636">
    <property type="entry name" value="UDP-D-xylose:L-fucose_XylT"/>
</dbReference>
<dbReference type="EMBL" id="JAEHOE010000077">
    <property type="protein sequence ID" value="KAG2489071.1"/>
    <property type="molecule type" value="Genomic_DNA"/>
</dbReference>
<dbReference type="PANTHER" id="PTHR47032">
    <property type="entry name" value="UDP-D-XYLOSE:L-FUCOSE ALPHA-1,3-D-XYLOSYLTRANSFERASE-RELATED"/>
    <property type="match status" value="1"/>
</dbReference>
<accession>A0A836BTZ5</accession>
<proteinExistence type="predicted"/>
<dbReference type="Pfam" id="PF03407">
    <property type="entry name" value="Nucleotid_trans"/>
    <property type="match status" value="1"/>
</dbReference>